<dbReference type="GeneID" id="65558932"/>
<evidence type="ECO:0000313" key="2">
    <source>
        <dbReference type="EMBL" id="QXJ30728.1"/>
    </source>
</evidence>
<gene>
    <name evidence="2" type="ORF">J5U21_00377</name>
</gene>
<dbReference type="GO" id="GO:0005829">
    <property type="term" value="C:cytosol"/>
    <property type="evidence" value="ECO:0007669"/>
    <property type="project" value="TreeGrafter"/>
</dbReference>
<sequence>MKEIVFTDKAPRPIGPYSQGVKVGDVLYVSGQIPVDPNTNEIVGKNIEEQTIRVIENIKAILESAGYMLDNVVMSFVYLKDIKDFQRFNEVYSKYFSNNPPARVTIEVSRLPRDALIEISVIAQKG</sequence>
<dbReference type="InterPro" id="IPR019897">
    <property type="entry name" value="RidA_CS"/>
</dbReference>
<dbReference type="EMBL" id="CP077715">
    <property type="protein sequence ID" value="QXJ30728.1"/>
    <property type="molecule type" value="Genomic_DNA"/>
</dbReference>
<accession>A0A8F5BSY1</accession>
<organism evidence="2 3">
    <name type="scientific">Saccharolobus shibatae</name>
    <dbReference type="NCBI Taxonomy" id="2286"/>
    <lineage>
        <taxon>Archaea</taxon>
        <taxon>Thermoproteota</taxon>
        <taxon>Thermoprotei</taxon>
        <taxon>Sulfolobales</taxon>
        <taxon>Sulfolobaceae</taxon>
        <taxon>Saccharolobus</taxon>
    </lineage>
</organism>
<evidence type="ECO:0000313" key="3">
    <source>
        <dbReference type="Proteomes" id="UP000693941"/>
    </source>
</evidence>
<dbReference type="Proteomes" id="UP000693941">
    <property type="component" value="Chromosome"/>
</dbReference>
<dbReference type="CDD" id="cd00448">
    <property type="entry name" value="YjgF_YER057c_UK114_family"/>
    <property type="match status" value="1"/>
</dbReference>
<dbReference type="PANTHER" id="PTHR11803">
    <property type="entry name" value="2-IMINOBUTANOATE/2-IMINOPROPANOATE DEAMINASE RIDA"/>
    <property type="match status" value="1"/>
</dbReference>
<dbReference type="RefSeq" id="WP_218261025.1">
    <property type="nucleotide sequence ID" value="NZ_CP077715.1"/>
</dbReference>
<dbReference type="NCBIfam" id="TIGR00004">
    <property type="entry name" value="Rid family detoxifying hydrolase"/>
    <property type="match status" value="1"/>
</dbReference>
<reference evidence="2" key="1">
    <citation type="journal article" date="2021" name="Environ. Microbiol.">
        <title>New insights into the diversity and evolution of the archaeal mobilome from three complete genomes of Saccharolobus shibatae.</title>
        <authorList>
            <person name="Medvedeva S."/>
            <person name="Brandt D."/>
            <person name="Cvirkaite-Krupovic V."/>
            <person name="Liu Y."/>
            <person name="Severinov K."/>
            <person name="Ishino S."/>
            <person name="Ishino Y."/>
            <person name="Prangishvili D."/>
            <person name="Kalinowski J."/>
            <person name="Krupovic M."/>
        </authorList>
    </citation>
    <scope>NUCLEOTIDE SEQUENCE</scope>
    <source>
        <strain evidence="2">BEU9</strain>
    </source>
</reference>
<comment type="similarity">
    <text evidence="1">Belongs to the RutC family.</text>
</comment>
<name>A0A8F5BSY1_9CREN</name>
<dbReference type="PANTHER" id="PTHR11803:SF39">
    <property type="entry name" value="2-IMINOBUTANOATE_2-IMINOPROPANOATE DEAMINASE"/>
    <property type="match status" value="1"/>
</dbReference>
<dbReference type="FunFam" id="3.30.1330.40:FF:000001">
    <property type="entry name" value="L-PSP family endoribonuclease"/>
    <property type="match status" value="1"/>
</dbReference>
<protein>
    <submittedName>
        <fullName evidence="2">RidA/YER057c/UK114 superfamily protein</fullName>
    </submittedName>
</protein>
<evidence type="ECO:0000256" key="1">
    <source>
        <dbReference type="ARBA" id="ARBA00010552"/>
    </source>
</evidence>
<dbReference type="InterPro" id="IPR006175">
    <property type="entry name" value="YjgF/YER057c/UK114"/>
</dbReference>
<dbReference type="AlphaFoldDB" id="A0A8F5BSY1"/>
<dbReference type="Pfam" id="PF01042">
    <property type="entry name" value="Ribonuc_L-PSP"/>
    <property type="match status" value="1"/>
</dbReference>
<dbReference type="GO" id="GO:0019239">
    <property type="term" value="F:deaminase activity"/>
    <property type="evidence" value="ECO:0007669"/>
    <property type="project" value="TreeGrafter"/>
</dbReference>
<dbReference type="InterPro" id="IPR006056">
    <property type="entry name" value="RidA"/>
</dbReference>
<dbReference type="PROSITE" id="PS01094">
    <property type="entry name" value="UPF0076"/>
    <property type="match status" value="1"/>
</dbReference>
<proteinExistence type="inferred from homology"/>